<evidence type="ECO:0000313" key="3">
    <source>
        <dbReference type="Proteomes" id="UP000216442"/>
    </source>
</evidence>
<dbReference type="OrthoDB" id="9814124at2"/>
<evidence type="ECO:0000259" key="1">
    <source>
        <dbReference type="Pfam" id="PF01370"/>
    </source>
</evidence>
<accession>A0A271LHQ2</accession>
<evidence type="ECO:0000313" key="2">
    <source>
        <dbReference type="EMBL" id="PAQ07641.1"/>
    </source>
</evidence>
<dbReference type="RefSeq" id="WP_095494223.1">
    <property type="nucleotide sequence ID" value="NZ_NPKJ01000057.1"/>
</dbReference>
<dbReference type="Pfam" id="PF01370">
    <property type="entry name" value="Epimerase"/>
    <property type="match status" value="1"/>
</dbReference>
<comment type="caution">
    <text evidence="2">The sequence shown here is derived from an EMBL/GenBank/DDBJ whole genome shotgun (WGS) entry which is preliminary data.</text>
</comment>
<dbReference type="EMBL" id="NPKJ01000057">
    <property type="protein sequence ID" value="PAQ07641.1"/>
    <property type="molecule type" value="Genomic_DNA"/>
</dbReference>
<dbReference type="AlphaFoldDB" id="A0A271LHQ2"/>
<organism evidence="2 3">
    <name type="scientific">Mesorhizobium temperatum</name>
    <dbReference type="NCBI Taxonomy" id="241416"/>
    <lineage>
        <taxon>Bacteria</taxon>
        <taxon>Pseudomonadati</taxon>
        <taxon>Pseudomonadota</taxon>
        <taxon>Alphaproteobacteria</taxon>
        <taxon>Hyphomicrobiales</taxon>
        <taxon>Phyllobacteriaceae</taxon>
        <taxon>Mesorhizobium</taxon>
    </lineage>
</organism>
<gene>
    <name evidence="2" type="ORF">CIT26_20155</name>
</gene>
<dbReference type="SUPFAM" id="SSF51735">
    <property type="entry name" value="NAD(P)-binding Rossmann-fold domains"/>
    <property type="match status" value="1"/>
</dbReference>
<feature type="domain" description="NAD-dependent epimerase/dehydratase" evidence="1">
    <location>
        <begin position="26"/>
        <end position="146"/>
    </location>
</feature>
<sequence length="162" mass="17560">MDGKCFDCLVDTNAYTSEQAGIMVSALAGRVKQAAVISSAAVYADGAATPAREIDAIGGGSAWAEYGRGKVEVEEISTAGFHVCAAFCPPYICGPNNDLDRESWFFRRIWHGRPVLVPGSGSALYQFLHEDDLGTAITTWLARPRTRQRRPSPPTISPILNW</sequence>
<dbReference type="InterPro" id="IPR001509">
    <property type="entry name" value="Epimerase_deHydtase"/>
</dbReference>
<name>A0A271LHQ2_9HYPH</name>
<reference evidence="2 3" key="1">
    <citation type="submission" date="2017-08" db="EMBL/GenBank/DDBJ databases">
        <title>Mesorhizobium wenxinae sp. nov., a novel rhizobial species isolated from root nodules of chickpea (Cicer arietinum L.).</title>
        <authorList>
            <person name="Zhang J."/>
        </authorList>
    </citation>
    <scope>NUCLEOTIDE SEQUENCE [LARGE SCALE GENOMIC DNA]</scope>
    <source>
        <strain evidence="2 3">SDW018</strain>
    </source>
</reference>
<dbReference type="InterPro" id="IPR036291">
    <property type="entry name" value="NAD(P)-bd_dom_sf"/>
</dbReference>
<dbReference type="Proteomes" id="UP000216442">
    <property type="component" value="Unassembled WGS sequence"/>
</dbReference>
<dbReference type="Gene3D" id="3.40.50.720">
    <property type="entry name" value="NAD(P)-binding Rossmann-like Domain"/>
    <property type="match status" value="1"/>
</dbReference>
<proteinExistence type="predicted"/>
<protein>
    <recommendedName>
        <fullName evidence="1">NAD-dependent epimerase/dehydratase domain-containing protein</fullName>
    </recommendedName>
</protein>
<keyword evidence="3" id="KW-1185">Reference proteome</keyword>